<dbReference type="InterPro" id="IPR009009">
    <property type="entry name" value="RlpA-like_DPBB"/>
</dbReference>
<dbReference type="PANTHER" id="PTHR31836:SF28">
    <property type="entry name" value="SRCR DOMAIN-CONTAINING PROTEIN-RELATED"/>
    <property type="match status" value="1"/>
</dbReference>
<comment type="caution">
    <text evidence="4">The sequence shown here is derived from an EMBL/GenBank/DDBJ whole genome shotgun (WGS) entry which is preliminary data.</text>
</comment>
<dbReference type="OrthoDB" id="623670at2759"/>
<evidence type="ECO:0000313" key="4">
    <source>
        <dbReference type="EMBL" id="KAF9448521.1"/>
    </source>
</evidence>
<feature type="chain" id="PRO_5040493810" description="RlpA-like protein double-psi beta-barrel domain-containing protein" evidence="2">
    <location>
        <begin position="24"/>
        <end position="116"/>
    </location>
</feature>
<evidence type="ECO:0000256" key="1">
    <source>
        <dbReference type="ARBA" id="ARBA00022729"/>
    </source>
</evidence>
<gene>
    <name evidence="4" type="ORF">P691DRAFT_792466</name>
</gene>
<evidence type="ECO:0000259" key="3">
    <source>
        <dbReference type="Pfam" id="PF03330"/>
    </source>
</evidence>
<dbReference type="InterPro" id="IPR036908">
    <property type="entry name" value="RlpA-like_sf"/>
</dbReference>
<evidence type="ECO:0000256" key="2">
    <source>
        <dbReference type="SAM" id="SignalP"/>
    </source>
</evidence>
<name>A0A9P6C1K2_9AGAR</name>
<evidence type="ECO:0000313" key="5">
    <source>
        <dbReference type="Proteomes" id="UP000807342"/>
    </source>
</evidence>
<reference evidence="4" key="1">
    <citation type="submission" date="2020-11" db="EMBL/GenBank/DDBJ databases">
        <authorList>
            <consortium name="DOE Joint Genome Institute"/>
            <person name="Ahrendt S."/>
            <person name="Riley R."/>
            <person name="Andreopoulos W."/>
            <person name="Labutti K."/>
            <person name="Pangilinan J."/>
            <person name="Ruiz-Duenas F.J."/>
            <person name="Barrasa J.M."/>
            <person name="Sanchez-Garcia M."/>
            <person name="Camarero S."/>
            <person name="Miyauchi S."/>
            <person name="Serrano A."/>
            <person name="Linde D."/>
            <person name="Babiker R."/>
            <person name="Drula E."/>
            <person name="Ayuso-Fernandez I."/>
            <person name="Pacheco R."/>
            <person name="Padilla G."/>
            <person name="Ferreira P."/>
            <person name="Barriuso J."/>
            <person name="Kellner H."/>
            <person name="Castanera R."/>
            <person name="Alfaro M."/>
            <person name="Ramirez L."/>
            <person name="Pisabarro A.G."/>
            <person name="Kuo A."/>
            <person name="Tritt A."/>
            <person name="Lipzen A."/>
            <person name="He G."/>
            <person name="Yan M."/>
            <person name="Ng V."/>
            <person name="Cullen D."/>
            <person name="Martin F."/>
            <person name="Rosso M.-N."/>
            <person name="Henrissat B."/>
            <person name="Hibbett D."/>
            <person name="Martinez A.T."/>
            <person name="Grigoriev I.V."/>
        </authorList>
    </citation>
    <scope>NUCLEOTIDE SEQUENCE</scope>
    <source>
        <strain evidence="4">MF-IS2</strain>
    </source>
</reference>
<dbReference type="CDD" id="cd22191">
    <property type="entry name" value="DPBB_RlpA_EXP_N-like"/>
    <property type="match status" value="1"/>
</dbReference>
<dbReference type="AlphaFoldDB" id="A0A9P6C1K2"/>
<proteinExistence type="predicted"/>
<dbReference type="SUPFAM" id="SSF50685">
    <property type="entry name" value="Barwin-like endoglucanases"/>
    <property type="match status" value="1"/>
</dbReference>
<dbReference type="EMBL" id="MU151158">
    <property type="protein sequence ID" value="KAF9448521.1"/>
    <property type="molecule type" value="Genomic_DNA"/>
</dbReference>
<feature type="signal peptide" evidence="2">
    <location>
        <begin position="1"/>
        <end position="23"/>
    </location>
</feature>
<feature type="domain" description="RlpA-like protein double-psi beta-barrel" evidence="3">
    <location>
        <begin position="27"/>
        <end position="112"/>
    </location>
</feature>
<keyword evidence="1 2" id="KW-0732">Signal</keyword>
<dbReference type="InterPro" id="IPR051477">
    <property type="entry name" value="Expansin_CellWall"/>
</dbReference>
<organism evidence="4 5">
    <name type="scientific">Macrolepiota fuliginosa MF-IS2</name>
    <dbReference type="NCBI Taxonomy" id="1400762"/>
    <lineage>
        <taxon>Eukaryota</taxon>
        <taxon>Fungi</taxon>
        <taxon>Dikarya</taxon>
        <taxon>Basidiomycota</taxon>
        <taxon>Agaricomycotina</taxon>
        <taxon>Agaricomycetes</taxon>
        <taxon>Agaricomycetidae</taxon>
        <taxon>Agaricales</taxon>
        <taxon>Agaricineae</taxon>
        <taxon>Agaricaceae</taxon>
        <taxon>Macrolepiota</taxon>
    </lineage>
</organism>
<sequence>MFFSKPFAAAVGAICMLAGAVNAYSGDATYYYTGLGNCGAQSKDTDFIVALSTQEYNNGAHCWKHIKVHYGGKTIDATVVDSCPGCSRYSIDLSPSAFKALAPLSAGRIPVTWSFA</sequence>
<dbReference type="PANTHER" id="PTHR31836">
    <property type="match status" value="1"/>
</dbReference>
<accession>A0A9P6C1K2</accession>
<keyword evidence="5" id="KW-1185">Reference proteome</keyword>
<dbReference type="Proteomes" id="UP000807342">
    <property type="component" value="Unassembled WGS sequence"/>
</dbReference>
<protein>
    <recommendedName>
        <fullName evidence="3">RlpA-like protein double-psi beta-barrel domain-containing protein</fullName>
    </recommendedName>
</protein>
<dbReference type="Pfam" id="PF03330">
    <property type="entry name" value="DPBB_1"/>
    <property type="match status" value="1"/>
</dbReference>
<dbReference type="Gene3D" id="2.40.40.10">
    <property type="entry name" value="RlpA-like domain"/>
    <property type="match status" value="1"/>
</dbReference>